<dbReference type="PANTHER" id="PTHR22840:SF12">
    <property type="entry name" value="WD REPEAT-CONTAINING PROTEIN 36"/>
    <property type="match status" value="1"/>
</dbReference>
<dbReference type="InterPro" id="IPR011047">
    <property type="entry name" value="Quinoprotein_ADH-like_sf"/>
</dbReference>
<dbReference type="Ensembl" id="ENSDCDT00010057191.1">
    <property type="protein sequence ID" value="ENSDCDP00010046979.1"/>
    <property type="gene ID" value="ENSDCDG00010028276.1"/>
</dbReference>
<evidence type="ECO:0000259" key="2">
    <source>
        <dbReference type="Pfam" id="PF25171"/>
    </source>
</evidence>
<dbReference type="Gene3D" id="2.130.10.10">
    <property type="entry name" value="YVTN repeat-like/Quinoprotein amine dehydrogenase"/>
    <property type="match status" value="2"/>
</dbReference>
<dbReference type="InterPro" id="IPR015943">
    <property type="entry name" value="WD40/YVTN_repeat-like_dom_sf"/>
</dbReference>
<organism evidence="3 4">
    <name type="scientific">Denticeps clupeoides</name>
    <name type="common">denticle herring</name>
    <dbReference type="NCBI Taxonomy" id="299321"/>
    <lineage>
        <taxon>Eukaryota</taxon>
        <taxon>Metazoa</taxon>
        <taxon>Chordata</taxon>
        <taxon>Craniata</taxon>
        <taxon>Vertebrata</taxon>
        <taxon>Euteleostomi</taxon>
        <taxon>Actinopterygii</taxon>
        <taxon>Neopterygii</taxon>
        <taxon>Teleostei</taxon>
        <taxon>Clupei</taxon>
        <taxon>Clupeiformes</taxon>
        <taxon>Denticipitoidei</taxon>
        <taxon>Denticipitidae</taxon>
        <taxon>Denticeps</taxon>
    </lineage>
</organism>
<reference evidence="3" key="2">
    <citation type="submission" date="2025-08" db="UniProtKB">
        <authorList>
            <consortium name="Ensembl"/>
        </authorList>
    </citation>
    <scope>IDENTIFICATION</scope>
</reference>
<proteinExistence type="predicted"/>
<feature type="repeat" description="WD" evidence="1">
    <location>
        <begin position="267"/>
        <end position="298"/>
    </location>
</feature>
<feature type="domain" description="WDR36/Utp21 N-terminal" evidence="2">
    <location>
        <begin position="44"/>
        <end position="301"/>
    </location>
</feature>
<name>A0AAY4DP60_9TELE</name>
<dbReference type="PANTHER" id="PTHR22840">
    <property type="entry name" value="WD REPEAT-CONTAINING PROTEIN 36"/>
    <property type="match status" value="1"/>
</dbReference>
<dbReference type="GeneTree" id="ENSGT00940000153662"/>
<accession>A0AAY4DP60</accession>
<protein>
    <recommendedName>
        <fullName evidence="2">WDR36/Utp21 N-terminal domain-containing protein</fullName>
    </recommendedName>
</protein>
<keyword evidence="4" id="KW-1185">Reference proteome</keyword>
<dbReference type="Pfam" id="PF25168">
    <property type="entry name" value="Beta-prop_WDR36-Utp21_2nd"/>
    <property type="match status" value="1"/>
</dbReference>
<dbReference type="GO" id="GO:0006364">
    <property type="term" value="P:rRNA processing"/>
    <property type="evidence" value="ECO:0007669"/>
    <property type="project" value="TreeGrafter"/>
</dbReference>
<dbReference type="InterPro" id="IPR001680">
    <property type="entry name" value="WD40_rpt"/>
</dbReference>
<feature type="repeat" description="WD" evidence="1">
    <location>
        <begin position="445"/>
        <end position="486"/>
    </location>
</feature>
<dbReference type="PROSITE" id="PS50082">
    <property type="entry name" value="WD_REPEATS_2"/>
    <property type="match status" value="2"/>
</dbReference>
<dbReference type="SUPFAM" id="SSF50998">
    <property type="entry name" value="Quinoprotein alcohol dehydrogenase-like"/>
    <property type="match status" value="1"/>
</dbReference>
<keyword evidence="1" id="KW-0853">WD repeat</keyword>
<dbReference type="InterPro" id="IPR059157">
    <property type="entry name" value="WDR36-Utp21_N"/>
</dbReference>
<gene>
    <name evidence="3" type="primary">WDR36</name>
</gene>
<dbReference type="GO" id="GO:0034388">
    <property type="term" value="C:Pwp2p-containing subcomplex of 90S preribosome"/>
    <property type="evidence" value="ECO:0007669"/>
    <property type="project" value="TreeGrafter"/>
</dbReference>
<sequence>MYNMSARRKEGSAIFSGFRALGLYSNHLAHVVRFHKKHREFYLVAAVGKSFHTYNVKKLGIVAVSNALVEDITCLAADRMLVYAAHGKTVEAFAKNKEVVHTYPGHSADVHLLLPFGDHLISVDRDNAVIVWDVESEGLPVSFEVSAIMHPSTYLNKILLGSSQGGLQLWNIKSNKLLFTFSGWGSAVTVLQQTPAVDVVGVGLASGHVVIHNIKFDETLMKFQQDWGPVTALAFRTDGHPIMAAGSPVGHIGLWDLEEKKLVGQMRDAHSTAIAGLTFLLSEPLLITNGADNAIRVWIFDTAGGEGRLLRSRLGHGAPPTKILHHGQNGQQVLSAGQDGTLQLNQQKEPSINYFFPLFTTSDWDGIVACHRGFLIATTWNYQKGSMGAYKLEPKRFDRNRALNVYATAVDVSSCGNFVVVGLSSGHIDMYNIQSGIHRGYYGEEKAHDGPVRGVALDGLNQLTLSAGGDRLLKIWKFKSFKLLHTVGLEASPASILYHRDSGMLSIALDDFTLNIVDIETKRIVRKFLGHRSQINDMVSSPIPLRHWSSNMLKAMNGMRAD</sequence>
<dbReference type="FunFam" id="2.130.10.10:FF:000109">
    <property type="entry name" value="WD repeat domain 36"/>
    <property type="match status" value="1"/>
</dbReference>
<reference evidence="3" key="3">
    <citation type="submission" date="2025-09" db="UniProtKB">
        <authorList>
            <consortium name="Ensembl"/>
        </authorList>
    </citation>
    <scope>IDENTIFICATION</scope>
</reference>
<evidence type="ECO:0000256" key="1">
    <source>
        <dbReference type="PROSITE-ProRule" id="PRU00221"/>
    </source>
</evidence>
<evidence type="ECO:0000313" key="4">
    <source>
        <dbReference type="Proteomes" id="UP000694580"/>
    </source>
</evidence>
<evidence type="ECO:0000313" key="3">
    <source>
        <dbReference type="Ensembl" id="ENSDCDP00010046979.1"/>
    </source>
</evidence>
<dbReference type="PROSITE" id="PS50294">
    <property type="entry name" value="WD_REPEATS_REGION"/>
    <property type="match status" value="1"/>
</dbReference>
<dbReference type="AlphaFoldDB" id="A0AAY4DP60"/>
<dbReference type="SMART" id="SM00320">
    <property type="entry name" value="WD40"/>
    <property type="match status" value="8"/>
</dbReference>
<dbReference type="GO" id="GO:0032040">
    <property type="term" value="C:small-subunit processome"/>
    <property type="evidence" value="ECO:0007669"/>
    <property type="project" value="TreeGrafter"/>
</dbReference>
<dbReference type="Pfam" id="PF25171">
    <property type="entry name" value="Beta-prop_WDR36-Utp21_1st"/>
    <property type="match status" value="1"/>
</dbReference>
<reference evidence="3 4" key="1">
    <citation type="submission" date="2020-06" db="EMBL/GenBank/DDBJ databases">
        <authorList>
            <consortium name="Wellcome Sanger Institute Data Sharing"/>
        </authorList>
    </citation>
    <scope>NUCLEOTIDE SEQUENCE [LARGE SCALE GENOMIC DNA]</scope>
</reference>
<dbReference type="Proteomes" id="UP000694580">
    <property type="component" value="Chromosome 3"/>
</dbReference>